<dbReference type="Proteomes" id="UP000790787">
    <property type="component" value="Chromosome 22"/>
</dbReference>
<accession>A0AC58TNS8</accession>
<dbReference type="RefSeq" id="XP_075098877.1">
    <property type="nucleotide sequence ID" value="XM_075242776.1"/>
</dbReference>
<gene>
    <name evidence="2" type="primary">LOC142175780</name>
</gene>
<protein>
    <submittedName>
        <fullName evidence="2">MADS-box transcription factor 58-like</fullName>
    </submittedName>
</protein>
<reference evidence="2" key="2">
    <citation type="submission" date="2025-08" db="UniProtKB">
        <authorList>
            <consortium name="RefSeq"/>
        </authorList>
    </citation>
    <scope>IDENTIFICATION</scope>
    <source>
        <tissue evidence="2">Leaf</tissue>
    </source>
</reference>
<keyword evidence="1" id="KW-1185">Reference proteome</keyword>
<sequence>MRIKATIDQYKKATSETSNACTTQELNAQFYQQESKKLLQQIQMIQNSNRHLVGEGLSSLNVRELKQLENRLERGITRIRFLNMSVISLRGIQEANKLVGSNFDDWTARYQLSKGLFGSKLIGNSPVGPYVNHMIDLIEELEKLGYKLGKELSQDLIL</sequence>
<evidence type="ECO:0000313" key="1">
    <source>
        <dbReference type="Proteomes" id="UP000790787"/>
    </source>
</evidence>
<reference evidence="1" key="1">
    <citation type="journal article" date="2014" name="Nat. Commun.">
        <title>The tobacco genome sequence and its comparison with those of tomato and potato.</title>
        <authorList>
            <person name="Sierro N."/>
            <person name="Battey J.N."/>
            <person name="Ouadi S."/>
            <person name="Bakaher N."/>
            <person name="Bovet L."/>
            <person name="Willig A."/>
            <person name="Goepfert S."/>
            <person name="Peitsch M.C."/>
            <person name="Ivanov N.V."/>
        </authorList>
    </citation>
    <scope>NUCLEOTIDE SEQUENCE [LARGE SCALE GENOMIC DNA]</scope>
</reference>
<evidence type="ECO:0000313" key="2">
    <source>
        <dbReference type="RefSeq" id="XP_075098877.1"/>
    </source>
</evidence>
<name>A0AC58TNS8_TOBAC</name>
<proteinExistence type="predicted"/>
<organism evidence="1 2">
    <name type="scientific">Nicotiana tabacum</name>
    <name type="common">Common tobacco</name>
    <dbReference type="NCBI Taxonomy" id="4097"/>
    <lineage>
        <taxon>Eukaryota</taxon>
        <taxon>Viridiplantae</taxon>
        <taxon>Streptophyta</taxon>
        <taxon>Embryophyta</taxon>
        <taxon>Tracheophyta</taxon>
        <taxon>Spermatophyta</taxon>
        <taxon>Magnoliopsida</taxon>
        <taxon>eudicotyledons</taxon>
        <taxon>Gunneridae</taxon>
        <taxon>Pentapetalae</taxon>
        <taxon>asterids</taxon>
        <taxon>lamiids</taxon>
        <taxon>Solanales</taxon>
        <taxon>Solanaceae</taxon>
        <taxon>Nicotianoideae</taxon>
        <taxon>Nicotianeae</taxon>
        <taxon>Nicotiana</taxon>
    </lineage>
</organism>